<organism evidence="1 2">
    <name type="scientific">Kineococcus radiotolerans</name>
    <dbReference type="NCBI Taxonomy" id="131568"/>
    <lineage>
        <taxon>Bacteria</taxon>
        <taxon>Bacillati</taxon>
        <taxon>Actinomycetota</taxon>
        <taxon>Actinomycetes</taxon>
        <taxon>Kineosporiales</taxon>
        <taxon>Kineosporiaceae</taxon>
        <taxon>Kineococcus</taxon>
    </lineage>
</organism>
<dbReference type="Proteomes" id="UP000533269">
    <property type="component" value="Unassembled WGS sequence"/>
</dbReference>
<dbReference type="AlphaFoldDB" id="A0A7W4XYV0"/>
<name>A0A7W4XYV0_KINRA</name>
<proteinExistence type="predicted"/>
<reference evidence="1 2" key="2">
    <citation type="submission" date="2020-08" db="EMBL/GenBank/DDBJ databases">
        <authorList>
            <person name="Partida-Martinez L."/>
            <person name="Huntemann M."/>
            <person name="Clum A."/>
            <person name="Wang J."/>
            <person name="Palaniappan K."/>
            <person name="Ritter S."/>
            <person name="Chen I.-M."/>
            <person name="Stamatis D."/>
            <person name="Reddy T."/>
            <person name="O'Malley R."/>
            <person name="Daum C."/>
            <person name="Shapiro N."/>
            <person name="Ivanova N."/>
            <person name="Kyrpides N."/>
            <person name="Woyke T."/>
        </authorList>
    </citation>
    <scope>NUCLEOTIDE SEQUENCE [LARGE SCALE GENOMIC DNA]</scope>
    <source>
        <strain evidence="1 2">AS2.23</strain>
    </source>
</reference>
<reference evidence="1 2" key="1">
    <citation type="submission" date="2020-08" db="EMBL/GenBank/DDBJ databases">
        <title>The Agave Microbiome: Exploring the role of microbial communities in plant adaptations to desert environments.</title>
        <authorList>
            <person name="Partida-Martinez L.P."/>
        </authorList>
    </citation>
    <scope>NUCLEOTIDE SEQUENCE [LARGE SCALE GENOMIC DNA]</scope>
    <source>
        <strain evidence="1 2">AS2.23</strain>
    </source>
</reference>
<evidence type="ECO:0000313" key="2">
    <source>
        <dbReference type="Proteomes" id="UP000533269"/>
    </source>
</evidence>
<protein>
    <submittedName>
        <fullName evidence="1">Uncharacterized protein</fullName>
    </submittedName>
</protein>
<gene>
    <name evidence="1" type="ORF">FHR75_004368</name>
</gene>
<sequence length="149" mass="16757">MSVPAPPPYLALHVPAELYPEALEWLARRMQQGSDSATTARGDEPLVPLFRELFAKPHKATTRVADLARAMLAGDPAEWWTSTRIRDLLVLDQYEFRSTWRALTRHLDKHYPGTPQPFQRDNGLAHSLGDTTVYRIAPDLVGVVRSALT</sequence>
<dbReference type="RefSeq" id="WP_183393124.1">
    <property type="nucleotide sequence ID" value="NZ_JACHVY010000009.1"/>
</dbReference>
<evidence type="ECO:0000313" key="1">
    <source>
        <dbReference type="EMBL" id="MBB2903526.1"/>
    </source>
</evidence>
<accession>A0A7W4XYV0</accession>
<comment type="caution">
    <text evidence="1">The sequence shown here is derived from an EMBL/GenBank/DDBJ whole genome shotgun (WGS) entry which is preliminary data.</text>
</comment>
<dbReference type="EMBL" id="JACHVY010000009">
    <property type="protein sequence ID" value="MBB2903526.1"/>
    <property type="molecule type" value="Genomic_DNA"/>
</dbReference>